<sequence length="1079" mass="118333">MSKKILLLLFIWCTTNLIVFGQTKTITGTVTDKTSGETLVGVVVSVKGTSLATQTDINGKYSLAKVSDNATLQFKYLGYKTAEVPVNKRSEVNAKLEMDVSNLNEVVVIGYGTVARKDLTASVGSLKGTEIEKTPVSNIAEALTGRIPGVRVGTVDGAPGAEIVIRVRGGSSITQDNSPLYIVDGFIVDDISNIAPTDIESIDVLKDASSTAIYGARGGNGVIIVTTKSPKAGKTSISYNGYSQSKFLPKELDVLSPYEFVLAQYEYALLRGETSSDFKKFTQYFGVYDDLDLYKYQKGTNWQDKLFGQGTNSQQHSLSLTGGSEKTKLSFNSTYNKDEGLLATSGVERLYLNFKLNHDISKALRFDAGVRYTNNEIRGAGTSGSSSLRISDGVVTRPVNGIADNIVIDPTSAGDDDYDQFLKSLINPVDLAEQDYRKRIDKALNMNGALTWHVIKGLDLKSEIATSYNLRNNQRYYGPLTGESRNVGGNLPLGEITEGEGQTYRFTNTANYKFGIGKDHDFTALLGQEILSAFGNDAFRRAKYFDISVSPEVLFANMQLGTPDRSETSVYKGQNISSFFGRVNYSFKDRYLFAASLRADGSSLFAPGNKWGYFPAASAGWRVSEEDFMKDITFISELKLRASYGASGNNRIPRNSYLFTFEPSTNRPYGAGDIAQPYYVVANKSLPNPALQWETNVTNDIGVDFGLFKNKLTGTFDFYYNTTKGLLIGNAIPSSTGFTEQNVNLGKTRNRGVELSLNGNLINKKDFSLSATFNIGANRPKILKLDGNDSRPLQSNWAGTDLKTQDDYLFEVGKTIGLMYGYVSDGFYTADDFESYDPVKNTYTLKPGVVNSGNLGGGILGVRPGVMKFKDLSDDGTISADKDRQIIGNAIPKHTGGFGVNATYKGFDMSTFFNWSYGNDVYNTGRISFNMYYRSSYGNLLQRMNYADRYKYIDGDGALVTDLAALNELNKDAKVWSPFSSGSASPVFSSDAVEDGSYLRLTYVTLGYTLPKSFTSKFGVSKLRIYATGYNLFVLTNYSGYDPEVSSTRSSAYAQLTPGVDYSSYPKSRTFTFGVNLNF</sequence>
<dbReference type="Proteomes" id="UP000283433">
    <property type="component" value="Unassembled WGS sequence"/>
</dbReference>
<evidence type="ECO:0000256" key="1">
    <source>
        <dbReference type="ARBA" id="ARBA00004571"/>
    </source>
</evidence>
<accession>A0A419S756</accession>
<dbReference type="NCBIfam" id="TIGR04056">
    <property type="entry name" value="OMP_RagA_SusC"/>
    <property type="match status" value="1"/>
</dbReference>
<evidence type="ECO:0000256" key="6">
    <source>
        <dbReference type="ARBA" id="ARBA00023136"/>
    </source>
</evidence>
<dbReference type="InterPro" id="IPR023996">
    <property type="entry name" value="TonB-dep_OMP_SusC/RagA"/>
</dbReference>
<evidence type="ECO:0000256" key="4">
    <source>
        <dbReference type="ARBA" id="ARBA00022692"/>
    </source>
</evidence>
<dbReference type="SUPFAM" id="SSF49464">
    <property type="entry name" value="Carboxypeptidase regulatory domain-like"/>
    <property type="match status" value="1"/>
</dbReference>
<dbReference type="InterPro" id="IPR008969">
    <property type="entry name" value="CarboxyPept-like_regulatory"/>
</dbReference>
<evidence type="ECO:0000256" key="10">
    <source>
        <dbReference type="SAM" id="SignalP"/>
    </source>
</evidence>
<dbReference type="PROSITE" id="PS52016">
    <property type="entry name" value="TONB_DEPENDENT_REC_3"/>
    <property type="match status" value="1"/>
</dbReference>
<protein>
    <submittedName>
        <fullName evidence="13">SusC/RagA family TonB-linked outer membrane protein</fullName>
    </submittedName>
</protein>
<comment type="similarity">
    <text evidence="8 9">Belongs to the TonB-dependent receptor family.</text>
</comment>
<dbReference type="Gene3D" id="2.40.170.20">
    <property type="entry name" value="TonB-dependent receptor, beta-barrel domain"/>
    <property type="match status" value="1"/>
</dbReference>
<dbReference type="OrthoDB" id="9768177at2"/>
<keyword evidence="3 8" id="KW-1134">Transmembrane beta strand</keyword>
<evidence type="ECO:0000256" key="2">
    <source>
        <dbReference type="ARBA" id="ARBA00022448"/>
    </source>
</evidence>
<dbReference type="EMBL" id="MBTA01000012">
    <property type="protein sequence ID" value="RKD17155.1"/>
    <property type="molecule type" value="Genomic_DNA"/>
</dbReference>
<evidence type="ECO:0000256" key="8">
    <source>
        <dbReference type="PROSITE-ProRule" id="PRU01360"/>
    </source>
</evidence>
<keyword evidence="2 8" id="KW-0813">Transport</keyword>
<evidence type="ECO:0000259" key="11">
    <source>
        <dbReference type="Pfam" id="PF00593"/>
    </source>
</evidence>
<evidence type="ECO:0000313" key="14">
    <source>
        <dbReference type="Proteomes" id="UP000283433"/>
    </source>
</evidence>
<organism evidence="13 14">
    <name type="scientific">Pelobium manganitolerans</name>
    <dbReference type="NCBI Taxonomy" id="1842495"/>
    <lineage>
        <taxon>Bacteria</taxon>
        <taxon>Pseudomonadati</taxon>
        <taxon>Bacteroidota</taxon>
        <taxon>Sphingobacteriia</taxon>
        <taxon>Sphingobacteriales</taxon>
        <taxon>Sphingobacteriaceae</taxon>
        <taxon>Pelobium</taxon>
    </lineage>
</organism>
<feature type="chain" id="PRO_5019072651" evidence="10">
    <location>
        <begin position="22"/>
        <end position="1079"/>
    </location>
</feature>
<keyword evidence="10" id="KW-0732">Signal</keyword>
<dbReference type="NCBIfam" id="TIGR04057">
    <property type="entry name" value="SusC_RagA_signa"/>
    <property type="match status" value="1"/>
</dbReference>
<dbReference type="AlphaFoldDB" id="A0A419S756"/>
<evidence type="ECO:0000256" key="9">
    <source>
        <dbReference type="RuleBase" id="RU003357"/>
    </source>
</evidence>
<comment type="subcellular location">
    <subcellularLocation>
        <location evidence="1 8">Cell outer membrane</location>
        <topology evidence="1 8">Multi-pass membrane protein</topology>
    </subcellularLocation>
</comment>
<dbReference type="InterPro" id="IPR012910">
    <property type="entry name" value="Plug_dom"/>
</dbReference>
<feature type="domain" description="TonB-dependent receptor-like beta-barrel" evidence="11">
    <location>
        <begin position="451"/>
        <end position="835"/>
    </location>
</feature>
<reference evidence="13 14" key="1">
    <citation type="submission" date="2016-07" db="EMBL/GenBank/DDBJ databases">
        <title>Genome of Pelobium manganitolerans.</title>
        <authorList>
            <person name="Wu S."/>
            <person name="Wang G."/>
        </authorList>
    </citation>
    <scope>NUCLEOTIDE SEQUENCE [LARGE SCALE GENOMIC DNA]</scope>
    <source>
        <strain evidence="13 14">YS-25</strain>
    </source>
</reference>
<dbReference type="Gene3D" id="2.60.40.1120">
    <property type="entry name" value="Carboxypeptidase-like, regulatory domain"/>
    <property type="match status" value="1"/>
</dbReference>
<keyword evidence="5 9" id="KW-0798">TonB box</keyword>
<feature type="domain" description="TonB-dependent receptor plug" evidence="12">
    <location>
        <begin position="117"/>
        <end position="222"/>
    </location>
</feature>
<dbReference type="InterPro" id="IPR000531">
    <property type="entry name" value="Beta-barrel_TonB"/>
</dbReference>
<dbReference type="GO" id="GO:0009279">
    <property type="term" value="C:cell outer membrane"/>
    <property type="evidence" value="ECO:0007669"/>
    <property type="project" value="UniProtKB-SubCell"/>
</dbReference>
<evidence type="ECO:0000256" key="3">
    <source>
        <dbReference type="ARBA" id="ARBA00022452"/>
    </source>
</evidence>
<evidence type="ECO:0000259" key="12">
    <source>
        <dbReference type="Pfam" id="PF07715"/>
    </source>
</evidence>
<dbReference type="Pfam" id="PF13715">
    <property type="entry name" value="CarbopepD_reg_2"/>
    <property type="match status" value="1"/>
</dbReference>
<gene>
    <name evidence="13" type="ORF">BCY91_03165</name>
</gene>
<dbReference type="RefSeq" id="WP_120181351.1">
    <property type="nucleotide sequence ID" value="NZ_MBTA01000012.1"/>
</dbReference>
<keyword evidence="14" id="KW-1185">Reference proteome</keyword>
<evidence type="ECO:0000256" key="5">
    <source>
        <dbReference type="ARBA" id="ARBA00023077"/>
    </source>
</evidence>
<evidence type="ECO:0000256" key="7">
    <source>
        <dbReference type="ARBA" id="ARBA00023237"/>
    </source>
</evidence>
<keyword evidence="4 8" id="KW-0812">Transmembrane</keyword>
<dbReference type="InterPro" id="IPR023997">
    <property type="entry name" value="TonB-dep_OMP_SusC/RagA_CS"/>
</dbReference>
<dbReference type="InterPro" id="IPR039426">
    <property type="entry name" value="TonB-dep_rcpt-like"/>
</dbReference>
<dbReference type="FunFam" id="2.170.130.10:FF:000008">
    <property type="entry name" value="SusC/RagA family TonB-linked outer membrane protein"/>
    <property type="match status" value="1"/>
</dbReference>
<dbReference type="SUPFAM" id="SSF56935">
    <property type="entry name" value="Porins"/>
    <property type="match status" value="1"/>
</dbReference>
<keyword evidence="7 8" id="KW-0998">Cell outer membrane</keyword>
<dbReference type="InterPro" id="IPR037066">
    <property type="entry name" value="Plug_dom_sf"/>
</dbReference>
<keyword evidence="6 8" id="KW-0472">Membrane</keyword>
<evidence type="ECO:0000313" key="13">
    <source>
        <dbReference type="EMBL" id="RKD17155.1"/>
    </source>
</evidence>
<dbReference type="Pfam" id="PF00593">
    <property type="entry name" value="TonB_dep_Rec_b-barrel"/>
    <property type="match status" value="1"/>
</dbReference>
<proteinExistence type="inferred from homology"/>
<dbReference type="Pfam" id="PF07715">
    <property type="entry name" value="Plug"/>
    <property type="match status" value="1"/>
</dbReference>
<name>A0A419S756_9SPHI</name>
<feature type="signal peptide" evidence="10">
    <location>
        <begin position="1"/>
        <end position="21"/>
    </location>
</feature>
<comment type="caution">
    <text evidence="13">The sequence shown here is derived from an EMBL/GenBank/DDBJ whole genome shotgun (WGS) entry which is preliminary data.</text>
</comment>
<dbReference type="InterPro" id="IPR036942">
    <property type="entry name" value="Beta-barrel_TonB_sf"/>
</dbReference>
<dbReference type="Gene3D" id="2.170.130.10">
    <property type="entry name" value="TonB-dependent receptor, plug domain"/>
    <property type="match status" value="1"/>
</dbReference>